<evidence type="ECO:0000256" key="2">
    <source>
        <dbReference type="ARBA" id="ARBA00022649"/>
    </source>
</evidence>
<dbReference type="Pfam" id="PF05016">
    <property type="entry name" value="ParE_toxin"/>
    <property type="match status" value="1"/>
</dbReference>
<keyword evidence="4" id="KW-1185">Reference proteome</keyword>
<dbReference type="OrthoDB" id="9801234at2"/>
<protein>
    <submittedName>
        <fullName evidence="3">Uncharacterized protein</fullName>
    </submittedName>
</protein>
<reference evidence="3 4" key="2">
    <citation type="submission" date="2014-05" db="EMBL/GenBank/DDBJ databases">
        <title>Genome sequence of the 3-chlorobenzoate degrading bacterium Pseudomonas knackmussii B13 shows multiple evidence for horizontal gene transfer.</title>
        <authorList>
            <person name="Miyazaki R."/>
            <person name="Bertelli C."/>
            <person name="Falquet L."/>
            <person name="Robinson-Rechavi M."/>
            <person name="Gharib W."/>
            <person name="Roy S."/>
            <person name="Van der Meer J.R."/>
        </authorList>
    </citation>
    <scope>NUCLEOTIDE SEQUENCE [LARGE SCALE GENOMIC DNA]</scope>
    <source>
        <strain evidence="3 4">B13</strain>
    </source>
</reference>
<dbReference type="PATRIC" id="fig|1301098.3.peg.5503"/>
<dbReference type="Proteomes" id="UP000025241">
    <property type="component" value="Chromosome I"/>
</dbReference>
<dbReference type="PANTHER" id="PTHR35601">
    <property type="entry name" value="TOXIN RELE"/>
    <property type="match status" value="1"/>
</dbReference>
<dbReference type="PANTHER" id="PTHR35601:SF1">
    <property type="entry name" value="TOXIN RELE"/>
    <property type="match status" value="1"/>
</dbReference>
<dbReference type="NCBIfam" id="TIGR02385">
    <property type="entry name" value="RelE_StbE"/>
    <property type="match status" value="1"/>
</dbReference>
<dbReference type="HOGENOM" id="CLU_155761_0_1_6"/>
<dbReference type="SUPFAM" id="SSF143011">
    <property type="entry name" value="RelE-like"/>
    <property type="match status" value="1"/>
</dbReference>
<comment type="similarity">
    <text evidence="1">Belongs to the RelE toxin family.</text>
</comment>
<dbReference type="STRING" id="1301098.PKB_5525"/>
<evidence type="ECO:0000313" key="4">
    <source>
        <dbReference type="Proteomes" id="UP000025241"/>
    </source>
</evidence>
<keyword evidence="2" id="KW-1277">Toxin-antitoxin system</keyword>
<dbReference type="InterPro" id="IPR035093">
    <property type="entry name" value="RelE/ParE_toxin_dom_sf"/>
</dbReference>
<reference evidence="3 4" key="1">
    <citation type="submission" date="2013-03" db="EMBL/GenBank/DDBJ databases">
        <authorList>
            <person name="Linke B."/>
        </authorList>
    </citation>
    <scope>NUCLEOTIDE SEQUENCE [LARGE SCALE GENOMIC DNA]</scope>
    <source>
        <strain evidence="3 4">B13</strain>
    </source>
</reference>
<dbReference type="InterPro" id="IPR007712">
    <property type="entry name" value="RelE/ParE_toxin"/>
</dbReference>
<dbReference type="EMBL" id="HG322950">
    <property type="protein sequence ID" value="CDF86835.1"/>
    <property type="molecule type" value="Genomic_DNA"/>
</dbReference>
<organism evidence="3 4">
    <name type="scientific">Pseudomonas knackmussii (strain DSM 6978 / CCUG 54928 / LMG 23759 / B13)</name>
    <dbReference type="NCBI Taxonomy" id="1301098"/>
    <lineage>
        <taxon>Bacteria</taxon>
        <taxon>Pseudomonadati</taxon>
        <taxon>Pseudomonadota</taxon>
        <taxon>Gammaproteobacteria</taxon>
        <taxon>Pseudomonadales</taxon>
        <taxon>Pseudomonadaceae</taxon>
        <taxon>Pseudomonas</taxon>
    </lineage>
</organism>
<dbReference type="AlphaFoldDB" id="A0A024HP47"/>
<evidence type="ECO:0000313" key="3">
    <source>
        <dbReference type="EMBL" id="CDF86835.1"/>
    </source>
</evidence>
<gene>
    <name evidence="3" type="ORF">PKB_5525</name>
</gene>
<evidence type="ECO:0000256" key="1">
    <source>
        <dbReference type="ARBA" id="ARBA00006226"/>
    </source>
</evidence>
<proteinExistence type="inferred from homology"/>
<accession>A0A024HP47</accession>
<dbReference type="eggNOG" id="COG2026">
    <property type="taxonomic scope" value="Bacteria"/>
</dbReference>
<dbReference type="KEGG" id="pkc:PKB_5525"/>
<sequence length="104" mass="12157">MTSRTGDAEKHYELRFKASAKKEWDKLIGPVKQQLHAKLAERLKNPRVESAKLHGQDQKDRYKIKLRSSGYRLVYQVYDDIVVVEVIAVGKRERGSVYENARKR</sequence>
<dbReference type="Gene3D" id="3.30.2310.20">
    <property type="entry name" value="RelE-like"/>
    <property type="match status" value="1"/>
</dbReference>
<dbReference type="RefSeq" id="WP_043256233.1">
    <property type="nucleotide sequence ID" value="NZ_HG322950.1"/>
</dbReference>
<name>A0A024HP47_PSEKB</name>